<name>A0AAD5S5J5_9FUNG</name>
<dbReference type="PANTHER" id="PTHR12743:SF3">
    <property type="entry name" value="HOLOCYTOCHROME-C SYNTHASE"/>
    <property type="match status" value="1"/>
</dbReference>
<organism evidence="12 13">
    <name type="scientific">Rhizophlyctis rosea</name>
    <dbReference type="NCBI Taxonomy" id="64517"/>
    <lineage>
        <taxon>Eukaryota</taxon>
        <taxon>Fungi</taxon>
        <taxon>Fungi incertae sedis</taxon>
        <taxon>Chytridiomycota</taxon>
        <taxon>Chytridiomycota incertae sedis</taxon>
        <taxon>Chytridiomycetes</taxon>
        <taxon>Rhizophlyctidales</taxon>
        <taxon>Rhizophlyctidaceae</taxon>
        <taxon>Rhizophlyctis</taxon>
    </lineage>
</organism>
<evidence type="ECO:0000256" key="10">
    <source>
        <dbReference type="RuleBase" id="RU363130"/>
    </source>
</evidence>
<dbReference type="PANTHER" id="PTHR12743">
    <property type="entry name" value="CYTOCHROME C1 HEME LYASE"/>
    <property type="match status" value="1"/>
</dbReference>
<evidence type="ECO:0000256" key="2">
    <source>
        <dbReference type="ARBA" id="ARBA00007255"/>
    </source>
</evidence>
<comment type="catalytic activity">
    <reaction evidence="10">
        <text>holo-[cytochrome c] = apo-[cytochrome c] + heme b</text>
        <dbReference type="Rhea" id="RHEA:22648"/>
        <dbReference type="Rhea" id="RHEA-COMP:10725"/>
        <dbReference type="Rhea" id="RHEA-COMP:10726"/>
        <dbReference type="ChEBI" id="CHEBI:29950"/>
        <dbReference type="ChEBI" id="CHEBI:60344"/>
        <dbReference type="ChEBI" id="CHEBI:83739"/>
        <dbReference type="EC" id="4.4.1.17"/>
    </reaction>
</comment>
<evidence type="ECO:0000256" key="7">
    <source>
        <dbReference type="ARBA" id="ARBA00023128"/>
    </source>
</evidence>
<dbReference type="EC" id="4.4.1.17" evidence="10"/>
<keyword evidence="7 10" id="KW-0496">Mitochondrion</keyword>
<protein>
    <recommendedName>
        <fullName evidence="10">Holocytochrome c-type synthase</fullName>
        <ecNumber evidence="10">4.4.1.17</ecNumber>
    </recommendedName>
</protein>
<dbReference type="GO" id="GO:0004408">
    <property type="term" value="F:holocytochrome-c synthase activity"/>
    <property type="evidence" value="ECO:0007669"/>
    <property type="project" value="UniProtKB-EC"/>
</dbReference>
<keyword evidence="4 10" id="KW-0479">Metal-binding</keyword>
<dbReference type="GO" id="GO:0005743">
    <property type="term" value="C:mitochondrial inner membrane"/>
    <property type="evidence" value="ECO:0007669"/>
    <property type="project" value="UniProtKB-SubCell"/>
</dbReference>
<feature type="compositionally biased region" description="Low complexity" evidence="11">
    <location>
        <begin position="29"/>
        <end position="41"/>
    </location>
</feature>
<keyword evidence="6 10" id="KW-0408">Iron</keyword>
<dbReference type="InterPro" id="IPR000511">
    <property type="entry name" value="Holocyt_c/c1_synthase"/>
</dbReference>
<dbReference type="PROSITE" id="PS00822">
    <property type="entry name" value="CYTO_HEME_LYASE_2"/>
    <property type="match status" value="1"/>
</dbReference>
<evidence type="ECO:0000256" key="1">
    <source>
        <dbReference type="ARBA" id="ARBA00004273"/>
    </source>
</evidence>
<dbReference type="GO" id="GO:0046872">
    <property type="term" value="F:metal ion binding"/>
    <property type="evidence" value="ECO:0007669"/>
    <property type="project" value="UniProtKB-KW"/>
</dbReference>
<comment type="subcellular location">
    <subcellularLocation>
        <location evidence="1 10">Mitochondrion inner membrane</location>
    </subcellularLocation>
</comment>
<dbReference type="Pfam" id="PF01265">
    <property type="entry name" value="Cyto_heme_lyase"/>
    <property type="match status" value="1"/>
</dbReference>
<comment type="function">
    <text evidence="10">Lyase that catalyzes the covalent linking of the heme group to the cytochrome C apoprotein to produce the mature functional cytochrome.</text>
</comment>
<evidence type="ECO:0000256" key="8">
    <source>
        <dbReference type="ARBA" id="ARBA00023136"/>
    </source>
</evidence>
<evidence type="ECO:0000313" key="12">
    <source>
        <dbReference type="EMBL" id="KAJ3041282.1"/>
    </source>
</evidence>
<evidence type="ECO:0000256" key="3">
    <source>
        <dbReference type="ARBA" id="ARBA00022617"/>
    </source>
</evidence>
<feature type="compositionally biased region" description="Basic and acidic residues" evidence="11">
    <location>
        <begin position="86"/>
        <end position="95"/>
    </location>
</feature>
<feature type="compositionally biased region" description="Polar residues" evidence="11">
    <location>
        <begin position="73"/>
        <end position="84"/>
    </location>
</feature>
<sequence>MSSSGCPVDHSSFAHLAGKTPAGHPPIPSQSQSSSTSSQSSCPVDHSKFQSNPLNPKNMMPDLAQTPAPGQTVDLSTERSTSSIPRGDDKGRRWEYPSPQQFYNALRRKGWETPENEISTMVDIHNFLNEGCWDEVLRWEKLFHCECEDISLLKFQGRPQDLTPKARVFSWFGVEKPFDRHDWTIDRCGKPVRYVIDYYSAPDEAPGVPAFNVDVRPALDSPGAFWDRSRMAFRETWERFFGGDGAGAEGMH</sequence>
<reference evidence="12" key="1">
    <citation type="submission" date="2020-05" db="EMBL/GenBank/DDBJ databases">
        <title>Phylogenomic resolution of chytrid fungi.</title>
        <authorList>
            <person name="Stajich J.E."/>
            <person name="Amses K."/>
            <person name="Simmons R."/>
            <person name="Seto K."/>
            <person name="Myers J."/>
            <person name="Bonds A."/>
            <person name="Quandt C.A."/>
            <person name="Barry K."/>
            <person name="Liu P."/>
            <person name="Grigoriev I."/>
            <person name="Longcore J.E."/>
            <person name="James T.Y."/>
        </authorList>
    </citation>
    <scope>NUCLEOTIDE SEQUENCE</scope>
    <source>
        <strain evidence="12">JEL0318</strain>
    </source>
</reference>
<dbReference type="EMBL" id="JADGJD010001498">
    <property type="protein sequence ID" value="KAJ3041282.1"/>
    <property type="molecule type" value="Genomic_DNA"/>
</dbReference>
<evidence type="ECO:0000256" key="9">
    <source>
        <dbReference type="ARBA" id="ARBA00023239"/>
    </source>
</evidence>
<accession>A0AAD5S5J5</accession>
<evidence type="ECO:0000256" key="5">
    <source>
        <dbReference type="ARBA" id="ARBA00022792"/>
    </source>
</evidence>
<keyword evidence="5 10" id="KW-0999">Mitochondrion inner membrane</keyword>
<comment type="similarity">
    <text evidence="2 10">Belongs to the cytochrome c-type heme lyase family.</text>
</comment>
<keyword evidence="8 10" id="KW-0472">Membrane</keyword>
<evidence type="ECO:0000256" key="11">
    <source>
        <dbReference type="SAM" id="MobiDB-lite"/>
    </source>
</evidence>
<comment type="caution">
    <text evidence="12">The sequence shown here is derived from an EMBL/GenBank/DDBJ whole genome shotgun (WGS) entry which is preliminary data.</text>
</comment>
<keyword evidence="9 10" id="KW-0456">Lyase</keyword>
<dbReference type="AlphaFoldDB" id="A0AAD5S5J5"/>
<evidence type="ECO:0000256" key="6">
    <source>
        <dbReference type="ARBA" id="ARBA00023004"/>
    </source>
</evidence>
<gene>
    <name evidence="12" type="primary">CYC3</name>
    <name evidence="12" type="ORF">HK097_002303</name>
</gene>
<evidence type="ECO:0000313" key="13">
    <source>
        <dbReference type="Proteomes" id="UP001212841"/>
    </source>
</evidence>
<keyword evidence="13" id="KW-1185">Reference proteome</keyword>
<proteinExistence type="inferred from homology"/>
<feature type="region of interest" description="Disordered" evidence="11">
    <location>
        <begin position="1"/>
        <end position="96"/>
    </location>
</feature>
<dbReference type="Proteomes" id="UP001212841">
    <property type="component" value="Unassembled WGS sequence"/>
</dbReference>
<keyword evidence="3 10" id="KW-0349">Heme</keyword>
<evidence type="ECO:0000256" key="4">
    <source>
        <dbReference type="ARBA" id="ARBA00022723"/>
    </source>
</evidence>